<keyword evidence="4 5" id="KW-0472">Membrane</keyword>
<dbReference type="EMBL" id="CAJNOR010010893">
    <property type="protein sequence ID" value="CAF1657499.1"/>
    <property type="molecule type" value="Genomic_DNA"/>
</dbReference>
<feature type="transmembrane region" description="Helical" evidence="5">
    <location>
        <begin position="85"/>
        <end position="103"/>
    </location>
</feature>
<evidence type="ECO:0000256" key="2">
    <source>
        <dbReference type="ARBA" id="ARBA00022692"/>
    </source>
</evidence>
<reference evidence="7" key="1">
    <citation type="submission" date="2021-02" db="EMBL/GenBank/DDBJ databases">
        <authorList>
            <person name="Nowell W R."/>
        </authorList>
    </citation>
    <scope>NUCLEOTIDE SEQUENCE</scope>
</reference>
<comment type="subcellular location">
    <subcellularLocation>
        <location evidence="1">Membrane</location>
    </subcellularLocation>
</comment>
<evidence type="ECO:0000313" key="7">
    <source>
        <dbReference type="EMBL" id="CAF1657499.1"/>
    </source>
</evidence>
<feature type="domain" description="G-protein coupled receptors family 1 profile" evidence="6">
    <location>
        <begin position="23"/>
        <end position="264"/>
    </location>
</feature>
<evidence type="ECO:0000256" key="3">
    <source>
        <dbReference type="ARBA" id="ARBA00022989"/>
    </source>
</evidence>
<evidence type="ECO:0000259" key="6">
    <source>
        <dbReference type="PROSITE" id="PS50262"/>
    </source>
</evidence>
<dbReference type="Gene3D" id="1.20.1070.10">
    <property type="entry name" value="Rhodopsin 7-helix transmembrane proteins"/>
    <property type="match status" value="1"/>
</dbReference>
<evidence type="ECO:0000313" key="8">
    <source>
        <dbReference type="Proteomes" id="UP000663828"/>
    </source>
</evidence>
<feature type="transmembrane region" description="Helical" evidence="5">
    <location>
        <begin position="12"/>
        <end position="31"/>
    </location>
</feature>
<feature type="transmembrane region" description="Helical" evidence="5">
    <location>
        <begin position="163"/>
        <end position="186"/>
    </location>
</feature>
<feature type="transmembrane region" description="Helical" evidence="5">
    <location>
        <begin position="123"/>
        <end position="143"/>
    </location>
</feature>
<keyword evidence="3 5" id="KW-1133">Transmembrane helix</keyword>
<accession>A0A816F8F6</accession>
<organism evidence="7 8">
    <name type="scientific">Adineta ricciae</name>
    <name type="common">Rotifer</name>
    <dbReference type="NCBI Taxonomy" id="249248"/>
    <lineage>
        <taxon>Eukaryota</taxon>
        <taxon>Metazoa</taxon>
        <taxon>Spiralia</taxon>
        <taxon>Gnathifera</taxon>
        <taxon>Rotifera</taxon>
        <taxon>Eurotatoria</taxon>
        <taxon>Bdelloidea</taxon>
        <taxon>Adinetida</taxon>
        <taxon>Adinetidae</taxon>
        <taxon>Adineta</taxon>
    </lineage>
</organism>
<dbReference type="AlphaFoldDB" id="A0A816F8F6"/>
<evidence type="ECO:0000256" key="5">
    <source>
        <dbReference type="SAM" id="Phobius"/>
    </source>
</evidence>
<dbReference type="PROSITE" id="PS50262">
    <property type="entry name" value="G_PROTEIN_RECEP_F1_2"/>
    <property type="match status" value="1"/>
</dbReference>
<keyword evidence="8" id="KW-1185">Reference proteome</keyword>
<dbReference type="Proteomes" id="UP000663828">
    <property type="component" value="Unassembled WGS sequence"/>
</dbReference>
<dbReference type="Pfam" id="PF00001">
    <property type="entry name" value="7tm_1"/>
    <property type="match status" value="1"/>
</dbReference>
<gene>
    <name evidence="7" type="ORF">XAT740_LOCUS56198</name>
</gene>
<keyword evidence="2 5" id="KW-0812">Transmembrane</keyword>
<feature type="transmembrane region" description="Helical" evidence="5">
    <location>
        <begin position="215"/>
        <end position="238"/>
    </location>
</feature>
<feature type="transmembrane region" description="Helical" evidence="5">
    <location>
        <begin position="43"/>
        <end position="65"/>
    </location>
</feature>
<name>A0A816F8F6_ADIRI</name>
<feature type="transmembrane region" description="Helical" evidence="5">
    <location>
        <begin position="250"/>
        <end position="268"/>
    </location>
</feature>
<protein>
    <recommendedName>
        <fullName evidence="6">G-protein coupled receptors family 1 profile domain-containing protein</fullName>
    </recommendedName>
</protein>
<proteinExistence type="predicted"/>
<comment type="caution">
    <text evidence="7">The sequence shown here is derived from an EMBL/GenBank/DDBJ whole genome shotgun (WGS) entry which is preliminary data.</text>
</comment>
<dbReference type="InterPro" id="IPR000276">
    <property type="entry name" value="GPCR_Rhodpsn"/>
</dbReference>
<dbReference type="SUPFAM" id="SSF81321">
    <property type="entry name" value="Family A G protein-coupled receptor-like"/>
    <property type="match status" value="1"/>
</dbReference>
<evidence type="ECO:0000256" key="1">
    <source>
        <dbReference type="ARBA" id="ARBA00004370"/>
    </source>
</evidence>
<evidence type="ECO:0000256" key="4">
    <source>
        <dbReference type="ARBA" id="ARBA00023136"/>
    </source>
</evidence>
<dbReference type="GO" id="GO:0004930">
    <property type="term" value="F:G protein-coupled receptor activity"/>
    <property type="evidence" value="ECO:0007669"/>
    <property type="project" value="InterPro"/>
</dbReference>
<dbReference type="InterPro" id="IPR017452">
    <property type="entry name" value="GPCR_Rhodpsn_7TM"/>
</dbReference>
<dbReference type="GO" id="GO:0016020">
    <property type="term" value="C:membrane"/>
    <property type="evidence" value="ECO:0007669"/>
    <property type="project" value="UniProtKB-SubCell"/>
</dbReference>
<sequence length="304" mass="34829">MDFPTVINRIYLFVSSLNFTGAFGFLALAVLYRHRCFNFPTLLACNTALAVLLNSANHLAIGVYMLIWDRYEYSTVDSLCPLRAYFHHSTIAWIHHSFILLAVDRYCKIRQVALLKSHNSKMCIVICQWIFDFTFDLPALVTGNMPKLATDNICFVVLTRLDFVLYMAAASFLLTDISLSIIYRLLVRHIRDASSKFNSNQQVRMQRDLTVVRRIVLLNSQLFVAGIPVLVLIIITVIRVDLLPYKFMRILLVMSNLPYSPMLVVLLLQTPDLRQSAIECRNNIKFFRPIRVMPVQSISLSATA</sequence>